<feature type="compositionally biased region" description="Acidic residues" evidence="5">
    <location>
        <begin position="152"/>
        <end position="162"/>
    </location>
</feature>
<accession>A0ABQ6FWC0</accession>
<evidence type="ECO:0000313" key="8">
    <source>
        <dbReference type="EMBL" id="GLV57295.1"/>
    </source>
</evidence>
<dbReference type="EMBL" id="BSRI01000002">
    <property type="protein sequence ID" value="GLV57295.1"/>
    <property type="molecule type" value="Genomic_DNA"/>
</dbReference>
<evidence type="ECO:0000256" key="1">
    <source>
        <dbReference type="ARBA" id="ARBA00004141"/>
    </source>
</evidence>
<keyword evidence="2 6" id="KW-0812">Transmembrane</keyword>
<feature type="transmembrane region" description="Helical" evidence="6">
    <location>
        <begin position="39"/>
        <end position="59"/>
    </location>
</feature>
<comment type="subcellular location">
    <subcellularLocation>
        <location evidence="1">Membrane</location>
        <topology evidence="1">Multi-pass membrane protein</topology>
    </subcellularLocation>
</comment>
<sequence length="162" mass="18406">MNLVRKKFVRFAIIGGIGILINDLALAAFMFLFHFYPVAYVFAFAVSNGANFALNQLITYPEYRPNHASIWLYRLLKAEVTSISALVISFSVALIFHYVFHVNEYLSNPIGLCFSFVYKYLVSDRFVYRPRPTRTAAPKHEPVTDPMLPPTVDEDETTSAAD</sequence>
<proteinExistence type="predicted"/>
<evidence type="ECO:0000256" key="4">
    <source>
        <dbReference type="ARBA" id="ARBA00023136"/>
    </source>
</evidence>
<evidence type="ECO:0000256" key="6">
    <source>
        <dbReference type="SAM" id="Phobius"/>
    </source>
</evidence>
<comment type="caution">
    <text evidence="8">The sequence shown here is derived from an EMBL/GenBank/DDBJ whole genome shotgun (WGS) entry which is preliminary data.</text>
</comment>
<feature type="transmembrane region" description="Helical" evidence="6">
    <location>
        <begin position="12"/>
        <end position="33"/>
    </location>
</feature>
<dbReference type="InterPro" id="IPR007267">
    <property type="entry name" value="GtrA_DPMS_TM"/>
</dbReference>
<evidence type="ECO:0000313" key="9">
    <source>
        <dbReference type="Proteomes" id="UP001344906"/>
    </source>
</evidence>
<keyword evidence="4 6" id="KW-0472">Membrane</keyword>
<dbReference type="Proteomes" id="UP001344906">
    <property type="component" value="Unassembled WGS sequence"/>
</dbReference>
<keyword evidence="9" id="KW-1185">Reference proteome</keyword>
<evidence type="ECO:0000259" key="7">
    <source>
        <dbReference type="Pfam" id="PF04138"/>
    </source>
</evidence>
<reference evidence="8 9" key="1">
    <citation type="submission" date="2023-02" db="EMBL/GenBank/DDBJ databases">
        <title>Dictyobacter halimunensis sp. nov., a new member of the class Ktedonobacteria from forest soil in a geothermal area.</title>
        <authorList>
            <person name="Rachmania M.K."/>
            <person name="Ningsih F."/>
            <person name="Sakai Y."/>
            <person name="Yabe S."/>
            <person name="Yokota A."/>
            <person name="Sjamsuridzal W."/>
        </authorList>
    </citation>
    <scope>NUCLEOTIDE SEQUENCE [LARGE SCALE GENOMIC DNA]</scope>
    <source>
        <strain evidence="8 9">S3.2.2.5</strain>
    </source>
</reference>
<evidence type="ECO:0000256" key="2">
    <source>
        <dbReference type="ARBA" id="ARBA00022692"/>
    </source>
</evidence>
<evidence type="ECO:0000256" key="5">
    <source>
        <dbReference type="SAM" id="MobiDB-lite"/>
    </source>
</evidence>
<keyword evidence="3 6" id="KW-1133">Transmembrane helix</keyword>
<name>A0ABQ6FWC0_9CHLR</name>
<feature type="region of interest" description="Disordered" evidence="5">
    <location>
        <begin position="135"/>
        <end position="162"/>
    </location>
</feature>
<protein>
    <recommendedName>
        <fullName evidence="7">GtrA/DPMS transmembrane domain-containing protein</fullName>
    </recommendedName>
</protein>
<evidence type="ECO:0000256" key="3">
    <source>
        <dbReference type="ARBA" id="ARBA00022989"/>
    </source>
</evidence>
<organism evidence="8 9">
    <name type="scientific">Dictyobacter halimunensis</name>
    <dbReference type="NCBI Taxonomy" id="3026934"/>
    <lineage>
        <taxon>Bacteria</taxon>
        <taxon>Bacillati</taxon>
        <taxon>Chloroflexota</taxon>
        <taxon>Ktedonobacteria</taxon>
        <taxon>Ktedonobacterales</taxon>
        <taxon>Dictyobacteraceae</taxon>
        <taxon>Dictyobacter</taxon>
    </lineage>
</organism>
<feature type="domain" description="GtrA/DPMS transmembrane" evidence="7">
    <location>
        <begin position="10"/>
        <end position="127"/>
    </location>
</feature>
<feature type="transmembrane region" description="Helical" evidence="6">
    <location>
        <begin position="80"/>
        <end position="99"/>
    </location>
</feature>
<dbReference type="Pfam" id="PF04138">
    <property type="entry name" value="GtrA_DPMS_TM"/>
    <property type="match status" value="1"/>
</dbReference>
<gene>
    <name evidence="8" type="ORF">KDH_41310</name>
</gene>